<dbReference type="AlphaFoldDB" id="A0A1G7UH84"/>
<dbReference type="OrthoDB" id="9771072at2"/>
<accession>A0A1G7UH84</accession>
<dbReference type="GO" id="GO:0000166">
    <property type="term" value="F:nucleotide binding"/>
    <property type="evidence" value="ECO:0007669"/>
    <property type="project" value="InterPro"/>
</dbReference>
<dbReference type="PANTHER" id="PTHR43818">
    <property type="entry name" value="BCDNA.GH03377"/>
    <property type="match status" value="1"/>
</dbReference>
<dbReference type="SUPFAM" id="SSF55347">
    <property type="entry name" value="Glyceraldehyde-3-phosphate dehydrogenase-like, C-terminal domain"/>
    <property type="match status" value="1"/>
</dbReference>
<keyword evidence="1" id="KW-0560">Oxidoreductase</keyword>
<organism evidence="4 5">
    <name type="scientific">Chitinophaga filiformis</name>
    <name type="common">Myxococcus filiformis</name>
    <name type="synonym">Flexibacter filiformis</name>
    <dbReference type="NCBI Taxonomy" id="104663"/>
    <lineage>
        <taxon>Bacteria</taxon>
        <taxon>Pseudomonadati</taxon>
        <taxon>Bacteroidota</taxon>
        <taxon>Chitinophagia</taxon>
        <taxon>Chitinophagales</taxon>
        <taxon>Chitinophagaceae</taxon>
        <taxon>Chitinophaga</taxon>
    </lineage>
</organism>
<proteinExistence type="predicted"/>
<evidence type="ECO:0000313" key="5">
    <source>
        <dbReference type="Proteomes" id="UP000199045"/>
    </source>
</evidence>
<dbReference type="RefSeq" id="WP_089834520.1">
    <property type="nucleotide sequence ID" value="NZ_FNBN01000004.1"/>
</dbReference>
<evidence type="ECO:0000259" key="3">
    <source>
        <dbReference type="Pfam" id="PF22725"/>
    </source>
</evidence>
<dbReference type="Gene3D" id="3.30.360.10">
    <property type="entry name" value="Dihydrodipicolinate Reductase, domain 2"/>
    <property type="match status" value="1"/>
</dbReference>
<dbReference type="SUPFAM" id="SSF51735">
    <property type="entry name" value="NAD(P)-binding Rossmann-fold domains"/>
    <property type="match status" value="1"/>
</dbReference>
<dbReference type="Proteomes" id="UP000199045">
    <property type="component" value="Unassembled WGS sequence"/>
</dbReference>
<sequence>MPENSNNNSRRGFITKLAKGVVGASLLPNIITAADRQRNLQSLYRVNEKYSANDQIQIALIGAGGMGTADTNTAITVPGVKLIAACDLYDGRLADAKKKWGNDIATTRDYREILERKDVDAVIIATPDFWHKDISVAAMNKGKSVYCEKPMVHDITEGPAVVEAQQKNGKVVYQVGSQGMSSLGNEKAKQLLKEGAIGKLNYAEGFWARMSPTGAWQYPIPADASPKTVDWTTYLEHAPKREFDPLRFFRWRNYRDYGTGVSGDLFVHLFSSLHFVTGSIGPNKVMATGGLRYWNDGREVPDIMLGMFDYPETEVHPAFNLSLRVNFVDGTGGTNYLRMVGSEGSMTVEWDKVTLYRNRNHVDASDPLTQGKKDTDTGKQYVYDRKDMLPPEKLEYVAEEGYKGAHFDHFYNLFNAMRTGGKVHEDALFGYRAAAPALLCNDSYFQNRIIHWDPKALKLINK</sequence>
<reference evidence="4 5" key="1">
    <citation type="submission" date="2016-10" db="EMBL/GenBank/DDBJ databases">
        <authorList>
            <person name="de Groot N.N."/>
        </authorList>
    </citation>
    <scope>NUCLEOTIDE SEQUENCE [LARGE SCALE GENOMIC DNA]</scope>
    <source>
        <strain evidence="4 5">DSM 527</strain>
    </source>
</reference>
<dbReference type="InterPro" id="IPR055170">
    <property type="entry name" value="GFO_IDH_MocA-like_dom"/>
</dbReference>
<dbReference type="STRING" id="104663.SAMN04488121_104352"/>
<feature type="domain" description="Gfo/Idh/MocA-like oxidoreductase N-terminal" evidence="2">
    <location>
        <begin position="56"/>
        <end position="175"/>
    </location>
</feature>
<dbReference type="Gene3D" id="3.40.50.720">
    <property type="entry name" value="NAD(P)-binding Rossmann-like Domain"/>
    <property type="match status" value="1"/>
</dbReference>
<protein>
    <submittedName>
        <fullName evidence="4">Predicted dehydrogenase</fullName>
    </submittedName>
</protein>
<dbReference type="InterPro" id="IPR006311">
    <property type="entry name" value="TAT_signal"/>
</dbReference>
<dbReference type="InterPro" id="IPR000683">
    <property type="entry name" value="Gfo/Idh/MocA-like_OxRdtase_N"/>
</dbReference>
<dbReference type="InterPro" id="IPR050463">
    <property type="entry name" value="Gfo/Idh/MocA_oxidrdct_glycsds"/>
</dbReference>
<dbReference type="PANTHER" id="PTHR43818:SF11">
    <property type="entry name" value="BCDNA.GH03377"/>
    <property type="match status" value="1"/>
</dbReference>
<evidence type="ECO:0000256" key="1">
    <source>
        <dbReference type="ARBA" id="ARBA00023002"/>
    </source>
</evidence>
<dbReference type="PROSITE" id="PS51318">
    <property type="entry name" value="TAT"/>
    <property type="match status" value="1"/>
</dbReference>
<dbReference type="EMBL" id="FNBN01000004">
    <property type="protein sequence ID" value="SDG46130.1"/>
    <property type="molecule type" value="Genomic_DNA"/>
</dbReference>
<dbReference type="GO" id="GO:0016491">
    <property type="term" value="F:oxidoreductase activity"/>
    <property type="evidence" value="ECO:0007669"/>
    <property type="project" value="UniProtKB-KW"/>
</dbReference>
<evidence type="ECO:0000313" key="4">
    <source>
        <dbReference type="EMBL" id="SDG46130.1"/>
    </source>
</evidence>
<name>A0A1G7UH84_CHIFI</name>
<gene>
    <name evidence="4" type="ORF">SAMN04488121_104352</name>
</gene>
<feature type="domain" description="GFO/IDH/MocA-like oxidoreductase" evidence="3">
    <location>
        <begin position="187"/>
        <end position="346"/>
    </location>
</feature>
<dbReference type="InterPro" id="IPR036291">
    <property type="entry name" value="NAD(P)-bd_dom_sf"/>
</dbReference>
<dbReference type="Pfam" id="PF01408">
    <property type="entry name" value="GFO_IDH_MocA"/>
    <property type="match status" value="1"/>
</dbReference>
<dbReference type="Pfam" id="PF22725">
    <property type="entry name" value="GFO_IDH_MocA_C3"/>
    <property type="match status" value="1"/>
</dbReference>
<evidence type="ECO:0000259" key="2">
    <source>
        <dbReference type="Pfam" id="PF01408"/>
    </source>
</evidence>